<name>A0A7X2IZ70_9BACI</name>
<comment type="caution">
    <text evidence="8">The sequence shown here is derived from an EMBL/GenBank/DDBJ whole genome shotgun (WGS) entry which is preliminary data.</text>
</comment>
<dbReference type="GO" id="GO:0050545">
    <property type="term" value="F:sulfopyruvate decarboxylase activity"/>
    <property type="evidence" value="ECO:0007669"/>
    <property type="project" value="TreeGrafter"/>
</dbReference>
<dbReference type="PANTHER" id="PTHR37311:SF1">
    <property type="entry name" value="2-PHOSPHOSULFOLACTATE PHOSPHATASE-RELATED"/>
    <property type="match status" value="1"/>
</dbReference>
<protein>
    <recommendedName>
        <fullName evidence="4">Probable 2-phosphosulfolactate phosphatase</fullName>
        <ecNumber evidence="3">3.1.3.71</ecNumber>
    </recommendedName>
</protein>
<dbReference type="Gene3D" id="3.90.1560.10">
    <property type="entry name" value="ComB-like"/>
    <property type="match status" value="1"/>
</dbReference>
<dbReference type="SUPFAM" id="SSF142823">
    <property type="entry name" value="ComB-like"/>
    <property type="match status" value="1"/>
</dbReference>
<dbReference type="Proteomes" id="UP000448867">
    <property type="component" value="Unassembled WGS sequence"/>
</dbReference>
<evidence type="ECO:0000256" key="6">
    <source>
        <dbReference type="ARBA" id="ARBA00022842"/>
    </source>
</evidence>
<accession>A0A7X2IZ70</accession>
<evidence type="ECO:0000256" key="3">
    <source>
        <dbReference type="ARBA" id="ARBA00012953"/>
    </source>
</evidence>
<proteinExistence type="inferred from homology"/>
<keyword evidence="6" id="KW-0460">Magnesium</keyword>
<keyword evidence="5" id="KW-0378">Hydrolase</keyword>
<evidence type="ECO:0000313" key="8">
    <source>
        <dbReference type="EMBL" id="MRX72482.1"/>
    </source>
</evidence>
<sequence length="232" mass="25309">MSITIVQGSNHKLEPAYINIVIDVIRAFTVAHYAFLRGAKEIQLVNTVEAAKKAKEADSELMLAGEVKGLPIQGFDLDNSPHGLQQRNVENKILIQKTTNGVKAALNSLAAEHILVTGYSNAKTTAEYAKRLLSETGENASVHLIASHPSGDDDLACALYIKGILEGSFSPSQTETEERILHSSAAEKFHDKLQPAFCREDIQLCAAELKSDFVMKISPASGDRPKIWRVNV</sequence>
<dbReference type="OrthoDB" id="4913at2"/>
<evidence type="ECO:0000256" key="1">
    <source>
        <dbReference type="ARBA" id="ARBA00001946"/>
    </source>
</evidence>
<evidence type="ECO:0000256" key="2">
    <source>
        <dbReference type="ARBA" id="ARBA00009997"/>
    </source>
</evidence>
<dbReference type="AlphaFoldDB" id="A0A7X2IZ70"/>
<dbReference type="RefSeq" id="WP_154307647.1">
    <property type="nucleotide sequence ID" value="NZ_WKKI01000016.1"/>
</dbReference>
<dbReference type="InterPro" id="IPR005238">
    <property type="entry name" value="ComB-like"/>
</dbReference>
<dbReference type="GO" id="GO:0000287">
    <property type="term" value="F:magnesium ion binding"/>
    <property type="evidence" value="ECO:0007669"/>
    <property type="project" value="InterPro"/>
</dbReference>
<evidence type="ECO:0000256" key="4">
    <source>
        <dbReference type="ARBA" id="ARBA00021948"/>
    </source>
</evidence>
<dbReference type="PANTHER" id="PTHR37311">
    <property type="entry name" value="2-PHOSPHOSULFOLACTATE PHOSPHATASE-RELATED"/>
    <property type="match status" value="1"/>
</dbReference>
<comment type="catalytic activity">
    <reaction evidence="7">
        <text>(2R)-O-phospho-3-sulfolactate + H2O = (2R)-3-sulfolactate + phosphate</text>
        <dbReference type="Rhea" id="RHEA:23416"/>
        <dbReference type="ChEBI" id="CHEBI:15377"/>
        <dbReference type="ChEBI" id="CHEBI:15597"/>
        <dbReference type="ChEBI" id="CHEBI:43474"/>
        <dbReference type="ChEBI" id="CHEBI:58738"/>
        <dbReference type="EC" id="3.1.3.71"/>
    </reaction>
</comment>
<keyword evidence="9" id="KW-1185">Reference proteome</keyword>
<dbReference type="GO" id="GO:0050532">
    <property type="term" value="F:2-phosphosulfolactate phosphatase activity"/>
    <property type="evidence" value="ECO:0007669"/>
    <property type="project" value="UniProtKB-EC"/>
</dbReference>
<gene>
    <name evidence="8" type="ORF">GJU40_10025</name>
</gene>
<evidence type="ECO:0000256" key="7">
    <source>
        <dbReference type="ARBA" id="ARBA00033711"/>
    </source>
</evidence>
<dbReference type="Pfam" id="PF04029">
    <property type="entry name" value="2-ph_phosp"/>
    <property type="match status" value="1"/>
</dbReference>
<evidence type="ECO:0000256" key="5">
    <source>
        <dbReference type="ARBA" id="ARBA00022801"/>
    </source>
</evidence>
<comment type="cofactor">
    <cofactor evidence="1">
        <name>Mg(2+)</name>
        <dbReference type="ChEBI" id="CHEBI:18420"/>
    </cofactor>
</comment>
<evidence type="ECO:0000313" key="9">
    <source>
        <dbReference type="Proteomes" id="UP000448867"/>
    </source>
</evidence>
<organism evidence="8 9">
    <name type="scientific">Metabacillus lacus</name>
    <dbReference type="NCBI Taxonomy" id="1983721"/>
    <lineage>
        <taxon>Bacteria</taxon>
        <taxon>Bacillati</taxon>
        <taxon>Bacillota</taxon>
        <taxon>Bacilli</taxon>
        <taxon>Bacillales</taxon>
        <taxon>Bacillaceae</taxon>
        <taxon>Metabacillus</taxon>
    </lineage>
</organism>
<comment type="similarity">
    <text evidence="2">Belongs to the ComB family.</text>
</comment>
<reference evidence="8 9" key="1">
    <citation type="submission" date="2019-11" db="EMBL/GenBank/DDBJ databases">
        <title>Bacillus lacus genome.</title>
        <authorList>
            <person name="Allen C.J."/>
            <person name="Newman J.D."/>
        </authorList>
    </citation>
    <scope>NUCLEOTIDE SEQUENCE [LARGE SCALE GENOMIC DNA]</scope>
    <source>
        <strain evidence="8 9">KCTC 33946</strain>
    </source>
</reference>
<dbReference type="EMBL" id="WKKI01000016">
    <property type="protein sequence ID" value="MRX72482.1"/>
    <property type="molecule type" value="Genomic_DNA"/>
</dbReference>
<dbReference type="EC" id="3.1.3.71" evidence="3"/>
<dbReference type="InterPro" id="IPR036702">
    <property type="entry name" value="ComB-like_sf"/>
</dbReference>